<dbReference type="PANTHER" id="PTHR10519:SF20">
    <property type="entry name" value="G-PROTEIN COUPLED RECEPTOR 156-RELATED"/>
    <property type="match status" value="1"/>
</dbReference>
<feature type="region of interest" description="Disordered" evidence="9">
    <location>
        <begin position="891"/>
        <end position="935"/>
    </location>
</feature>
<evidence type="ECO:0000256" key="6">
    <source>
        <dbReference type="ARBA" id="ARBA00023170"/>
    </source>
</evidence>
<evidence type="ECO:0000256" key="5">
    <source>
        <dbReference type="ARBA" id="ARBA00023136"/>
    </source>
</evidence>
<dbReference type="GO" id="GO:0038039">
    <property type="term" value="C:G protein-coupled receptor heterodimeric complex"/>
    <property type="evidence" value="ECO:0007669"/>
    <property type="project" value="TreeGrafter"/>
</dbReference>
<dbReference type="GO" id="GO:0004965">
    <property type="term" value="F:G protein-coupled GABA receptor activity"/>
    <property type="evidence" value="ECO:0007669"/>
    <property type="project" value="InterPro"/>
</dbReference>
<evidence type="ECO:0000256" key="3">
    <source>
        <dbReference type="ARBA" id="ARBA00022989"/>
    </source>
</evidence>
<keyword evidence="14" id="KW-1185">Reference proteome</keyword>
<organism evidence="13 14">
    <name type="scientific">Cylindrotheca closterium</name>
    <dbReference type="NCBI Taxonomy" id="2856"/>
    <lineage>
        <taxon>Eukaryota</taxon>
        <taxon>Sar</taxon>
        <taxon>Stramenopiles</taxon>
        <taxon>Ochrophyta</taxon>
        <taxon>Bacillariophyta</taxon>
        <taxon>Bacillariophyceae</taxon>
        <taxon>Bacillariophycidae</taxon>
        <taxon>Bacillariales</taxon>
        <taxon>Bacillariaceae</taxon>
        <taxon>Cylindrotheca</taxon>
    </lineage>
</organism>
<proteinExistence type="predicted"/>
<evidence type="ECO:0000256" key="9">
    <source>
        <dbReference type="SAM" id="MobiDB-lite"/>
    </source>
</evidence>
<keyword evidence="2 10" id="KW-0812">Transmembrane</keyword>
<dbReference type="EMBL" id="CAKOGP040002191">
    <property type="protein sequence ID" value="CAJ1964634.1"/>
    <property type="molecule type" value="Genomic_DNA"/>
</dbReference>
<keyword evidence="4" id="KW-0297">G-protein coupled receptor</keyword>
<feature type="transmembrane region" description="Helical" evidence="10">
    <location>
        <begin position="785"/>
        <end position="807"/>
    </location>
</feature>
<evidence type="ECO:0000313" key="13">
    <source>
        <dbReference type="EMBL" id="CAJ1964634.1"/>
    </source>
</evidence>
<evidence type="ECO:0000256" key="1">
    <source>
        <dbReference type="ARBA" id="ARBA00004141"/>
    </source>
</evidence>
<evidence type="ECO:0000256" key="10">
    <source>
        <dbReference type="SAM" id="Phobius"/>
    </source>
</evidence>
<dbReference type="PANTHER" id="PTHR10519">
    <property type="entry name" value="GABA-B RECEPTOR"/>
    <property type="match status" value="1"/>
</dbReference>
<sequence>MKLILLGLLLGTLPATLAQQHNFTYSELQPCPMGSFELATQGPKDVVKPCILYDVQPPNVSNSNATSSNNNSHGNTTTIAIVQVTPSSCSNHRDGAVIRVQKMNAENNGKGWVIGFNSDHYLQFRLVSVVAGNDRNLTEATYQEQHQSILGSMISTLNAPYIIGSCSGVSNLEKSVALEKKAILMAQVGPPGFYTDRNPYVFGFHINSDIYPLANVQALQFLADARNQDPSQFPVSVISRTKSEFFQSTCRSAISSLQSSGFSNLTEYFYDHAADEDGDGDINQFDEDYLQGLADAACPPGSGDIEGFHPALFLCTLTEQDILIPRLMENGCSPTSIWLTAATWTWATNNPDVVPYYQGGGQWHPAFDYADSYFESGQALLESNQKVYGYAGSYDQVVSYAIPAVFAEHLVSHYQLVDVPDPMADLQNEEAREFLRRELTVLNTDTLFGPVRFNRFQRNNGRDAAATQWQPLNDDRSFRNGLVSPLLQAEAQTVIPSLNALECEAGSFVNNSLIEAQGALLLNTCSGCPLDTFTKSPSRSKQCEVCPEDSTTVGLDTNEYCVYREDNLLPTWMLALAYILVTISWCLSLFFAIWLFRNRKDAVVRVGQIEFLLLLCFGAILSSATVVALSMQAGTGEDTRFASTGCALAPFFYAIGWVLQYGCLSAKTYRLYQVMQNANRIKRKTTGAMWQILFACMLVDIIIMICWGAINPLEYQRTDGTSSVDEITATVTISSVGRCVGSNPDSSPWYFAGPLLAFHVALMVSTNILLYKVKGISDRYQEGKYVGLASVLMFEILIVGIPVFIAVSDNSVAVFVVLTGFITLADISILCCIFVPKIMFSKKGLNEGISVGESILKKSLKKAETRESMHRTFSQAPSRFSSASKVSFASEIMPNSSGHSERGRITQEPAENPSESFVKHTMPSQSSSANGDCQD</sequence>
<evidence type="ECO:0000256" key="8">
    <source>
        <dbReference type="ARBA" id="ARBA00023224"/>
    </source>
</evidence>
<reference evidence="13" key="1">
    <citation type="submission" date="2023-08" db="EMBL/GenBank/DDBJ databases">
        <authorList>
            <person name="Audoor S."/>
            <person name="Bilcke G."/>
        </authorList>
    </citation>
    <scope>NUCLEOTIDE SEQUENCE</scope>
</reference>
<feature type="chain" id="PRO_5041942323" description="G-protein coupled receptors family 3 profile domain-containing protein" evidence="11">
    <location>
        <begin position="19"/>
        <end position="935"/>
    </location>
</feature>
<name>A0AAD2PX72_9STRA</name>
<dbReference type="PROSITE" id="PS50259">
    <property type="entry name" value="G_PROTEIN_RECEP_F3_4"/>
    <property type="match status" value="1"/>
</dbReference>
<keyword evidence="11" id="KW-0732">Signal</keyword>
<comment type="subcellular location">
    <subcellularLocation>
        <location evidence="1">Membrane</location>
        <topology evidence="1">Multi-pass membrane protein</topology>
    </subcellularLocation>
</comment>
<keyword evidence="5 10" id="KW-0472">Membrane</keyword>
<feature type="transmembrane region" description="Helical" evidence="10">
    <location>
        <begin position="749"/>
        <end position="773"/>
    </location>
</feature>
<dbReference type="AlphaFoldDB" id="A0AAD2PX72"/>
<gene>
    <name evidence="13" type="ORF">CYCCA115_LOCUS20727</name>
</gene>
<feature type="transmembrane region" description="Helical" evidence="10">
    <location>
        <begin position="687"/>
        <end position="710"/>
    </location>
</feature>
<feature type="transmembrane region" description="Helical" evidence="10">
    <location>
        <begin position="572"/>
        <end position="596"/>
    </location>
</feature>
<feature type="signal peptide" evidence="11">
    <location>
        <begin position="1"/>
        <end position="18"/>
    </location>
</feature>
<evidence type="ECO:0000313" key="14">
    <source>
        <dbReference type="Proteomes" id="UP001295423"/>
    </source>
</evidence>
<feature type="transmembrane region" description="Helical" evidence="10">
    <location>
        <begin position="608"/>
        <end position="629"/>
    </location>
</feature>
<feature type="compositionally biased region" description="Polar residues" evidence="9">
    <location>
        <begin position="922"/>
        <end position="935"/>
    </location>
</feature>
<feature type="transmembrane region" description="Helical" evidence="10">
    <location>
        <begin position="641"/>
        <end position="666"/>
    </location>
</feature>
<evidence type="ECO:0000256" key="4">
    <source>
        <dbReference type="ARBA" id="ARBA00023040"/>
    </source>
</evidence>
<feature type="transmembrane region" description="Helical" evidence="10">
    <location>
        <begin position="813"/>
        <end position="835"/>
    </location>
</feature>
<evidence type="ECO:0000256" key="11">
    <source>
        <dbReference type="SAM" id="SignalP"/>
    </source>
</evidence>
<keyword evidence="3 10" id="KW-1133">Transmembrane helix</keyword>
<feature type="domain" description="G-protein coupled receptors family 3 profile" evidence="12">
    <location>
        <begin position="646"/>
        <end position="838"/>
    </location>
</feature>
<accession>A0AAD2PX72</accession>
<dbReference type="CDD" id="cd15047">
    <property type="entry name" value="7tmC_GABA-B-like"/>
    <property type="match status" value="1"/>
</dbReference>
<dbReference type="InterPro" id="IPR002455">
    <property type="entry name" value="GPCR3_GABA-B"/>
</dbReference>
<keyword evidence="6" id="KW-0675">Receptor</keyword>
<evidence type="ECO:0000256" key="2">
    <source>
        <dbReference type="ARBA" id="ARBA00022692"/>
    </source>
</evidence>
<protein>
    <recommendedName>
        <fullName evidence="12">G-protein coupled receptors family 3 profile domain-containing protein</fullName>
    </recommendedName>
</protein>
<dbReference type="InterPro" id="IPR017978">
    <property type="entry name" value="GPCR_3_C"/>
</dbReference>
<dbReference type="Proteomes" id="UP001295423">
    <property type="component" value="Unassembled WGS sequence"/>
</dbReference>
<keyword evidence="8" id="KW-0807">Transducer</keyword>
<evidence type="ECO:0000259" key="12">
    <source>
        <dbReference type="PROSITE" id="PS50259"/>
    </source>
</evidence>
<dbReference type="Pfam" id="PF00003">
    <property type="entry name" value="7tm_3"/>
    <property type="match status" value="1"/>
</dbReference>
<keyword evidence="7" id="KW-0325">Glycoprotein</keyword>
<comment type="caution">
    <text evidence="13">The sequence shown here is derived from an EMBL/GenBank/DDBJ whole genome shotgun (WGS) entry which is preliminary data.</text>
</comment>
<evidence type="ECO:0000256" key="7">
    <source>
        <dbReference type="ARBA" id="ARBA00023180"/>
    </source>
</evidence>